<sequence length="103" mass="11351">MTKTYQTLQGDMLDEICWKHYVMDAASASAALVMDPDLIGSPLLRQILSQQSINGSDISTIVSRVIDENTHLLQYDVVLPAGINIILPDVQQVAVEPVVTLWD</sequence>
<keyword evidence="2" id="KW-1185">Reference proteome</keyword>
<name>A0A3N2E0V9_9GAMM</name>
<dbReference type="AlphaFoldDB" id="A0A3N2E0V9"/>
<protein>
    <submittedName>
        <fullName evidence="1">Phage tail protein X</fullName>
    </submittedName>
</protein>
<organism evidence="1 2">
    <name type="scientific">Sinobacterium caligoides</name>
    <dbReference type="NCBI Taxonomy" id="933926"/>
    <lineage>
        <taxon>Bacteria</taxon>
        <taxon>Pseudomonadati</taxon>
        <taxon>Pseudomonadota</taxon>
        <taxon>Gammaproteobacteria</taxon>
        <taxon>Cellvibrionales</taxon>
        <taxon>Spongiibacteraceae</taxon>
        <taxon>Sinobacterium</taxon>
    </lineage>
</organism>
<gene>
    <name evidence="1" type="ORF">EDC56_1213</name>
</gene>
<dbReference type="Pfam" id="PF05489">
    <property type="entry name" value="Phage_tail_X"/>
    <property type="match status" value="2"/>
</dbReference>
<dbReference type="InterPro" id="IPR008861">
    <property type="entry name" value="GpX-like"/>
</dbReference>
<accession>A0A3N2E0V9</accession>
<comment type="caution">
    <text evidence="1">The sequence shown here is derived from an EMBL/GenBank/DDBJ whole genome shotgun (WGS) entry which is preliminary data.</text>
</comment>
<evidence type="ECO:0000313" key="2">
    <source>
        <dbReference type="Proteomes" id="UP000275394"/>
    </source>
</evidence>
<proteinExistence type="predicted"/>
<evidence type="ECO:0000313" key="1">
    <source>
        <dbReference type="EMBL" id="ROS05667.1"/>
    </source>
</evidence>
<dbReference type="RefSeq" id="WP_123711559.1">
    <property type="nucleotide sequence ID" value="NZ_RKHR01000003.1"/>
</dbReference>
<reference evidence="1 2" key="1">
    <citation type="submission" date="2018-11" db="EMBL/GenBank/DDBJ databases">
        <title>Genomic Encyclopedia of Type Strains, Phase IV (KMG-IV): sequencing the most valuable type-strain genomes for metagenomic binning, comparative biology and taxonomic classification.</title>
        <authorList>
            <person name="Goeker M."/>
        </authorList>
    </citation>
    <scope>NUCLEOTIDE SEQUENCE [LARGE SCALE GENOMIC DNA]</scope>
    <source>
        <strain evidence="1 2">DSM 100316</strain>
    </source>
</reference>
<dbReference type="Proteomes" id="UP000275394">
    <property type="component" value="Unassembled WGS sequence"/>
</dbReference>
<dbReference type="OrthoDB" id="8759063at2"/>
<dbReference type="EMBL" id="RKHR01000003">
    <property type="protein sequence ID" value="ROS05667.1"/>
    <property type="molecule type" value="Genomic_DNA"/>
</dbReference>